<dbReference type="PANTHER" id="PTHR21198">
    <property type="entry name" value="GLUTAMATE RACEMASE"/>
    <property type="match status" value="1"/>
</dbReference>
<evidence type="ECO:0000256" key="2">
    <source>
        <dbReference type="ARBA" id="ARBA00013090"/>
    </source>
</evidence>
<evidence type="ECO:0000256" key="5">
    <source>
        <dbReference type="ARBA" id="ARBA00023235"/>
    </source>
</evidence>
<dbReference type="PROSITE" id="PS00924">
    <property type="entry name" value="ASP_GLU_RACEMASE_2"/>
    <property type="match status" value="1"/>
</dbReference>
<dbReference type="SUPFAM" id="SSF53681">
    <property type="entry name" value="Aspartate/glutamate racemase"/>
    <property type="match status" value="2"/>
</dbReference>
<accession>A0A1W1EHI3</accession>
<dbReference type="EC" id="5.1.1.3" evidence="2"/>
<dbReference type="GO" id="GO:0008881">
    <property type="term" value="F:glutamate racemase activity"/>
    <property type="evidence" value="ECO:0007669"/>
    <property type="project" value="UniProtKB-EC"/>
</dbReference>
<dbReference type="InterPro" id="IPR004391">
    <property type="entry name" value="Glu_race"/>
</dbReference>
<evidence type="ECO:0000256" key="6">
    <source>
        <dbReference type="ARBA" id="ARBA00023316"/>
    </source>
</evidence>
<dbReference type="Gene3D" id="3.40.50.1860">
    <property type="match status" value="2"/>
</dbReference>
<evidence type="ECO:0000256" key="1">
    <source>
        <dbReference type="ARBA" id="ARBA00001602"/>
    </source>
</evidence>
<dbReference type="AlphaFoldDB" id="A0A1W1EHI3"/>
<reference evidence="7" key="1">
    <citation type="submission" date="2016-10" db="EMBL/GenBank/DDBJ databases">
        <authorList>
            <person name="de Groot N.N."/>
        </authorList>
    </citation>
    <scope>NUCLEOTIDE SEQUENCE</scope>
</reference>
<dbReference type="GO" id="GO:0071555">
    <property type="term" value="P:cell wall organization"/>
    <property type="evidence" value="ECO:0007669"/>
    <property type="project" value="UniProtKB-KW"/>
</dbReference>
<keyword evidence="5 7" id="KW-0413">Isomerase</keyword>
<dbReference type="NCBIfam" id="TIGR00067">
    <property type="entry name" value="glut_race"/>
    <property type="match status" value="1"/>
</dbReference>
<comment type="catalytic activity">
    <reaction evidence="1">
        <text>L-glutamate = D-glutamate</text>
        <dbReference type="Rhea" id="RHEA:12813"/>
        <dbReference type="ChEBI" id="CHEBI:29985"/>
        <dbReference type="ChEBI" id="CHEBI:29986"/>
        <dbReference type="EC" id="5.1.1.3"/>
    </reaction>
</comment>
<dbReference type="InterPro" id="IPR015942">
    <property type="entry name" value="Asp/Glu/hydantoin_racemase"/>
</dbReference>
<evidence type="ECO:0000313" key="7">
    <source>
        <dbReference type="EMBL" id="SHO80307.1"/>
    </source>
</evidence>
<protein>
    <recommendedName>
        <fullName evidence="2">glutamate racemase</fullName>
        <ecNumber evidence="2">5.1.1.3</ecNumber>
    </recommendedName>
</protein>
<name>A0A1W1EHI3_9ZZZZ</name>
<sequence>MRVGIFDSGVGGFSVVKSLLEEKLFEEIIYYGDTARVPYGTKDENTIIRYSLEAIEFFNNFDIELLITACNTVSAYALPTMRSKSSYPIIGVIEPGVKALENRMLDKSANILITATKSTILSERYQNEIFSLGYSNIKAIQTGLFVPIVEEGLFDGDVVESVMDYYFKDLKQPDAIILGCTHFPLLSDSISNYFDKSPIMIHSGEAIVEYLKDRLEIDNKFQDTNLKIYASDNVEGLRKVAMEWLYTK</sequence>
<dbReference type="GO" id="GO:0008360">
    <property type="term" value="P:regulation of cell shape"/>
    <property type="evidence" value="ECO:0007669"/>
    <property type="project" value="UniProtKB-KW"/>
</dbReference>
<dbReference type="Pfam" id="PF01177">
    <property type="entry name" value="Asp_Glu_race"/>
    <property type="match status" value="1"/>
</dbReference>
<gene>
    <name evidence="7" type="ORF">MNB_SV-15-632</name>
</gene>
<dbReference type="HAMAP" id="MF_00258">
    <property type="entry name" value="Glu_racemase"/>
    <property type="match status" value="1"/>
</dbReference>
<keyword evidence="4" id="KW-0573">Peptidoglycan synthesis</keyword>
<keyword evidence="6" id="KW-0961">Cell wall biogenesis/degradation</keyword>
<dbReference type="EMBL" id="FRYL01000004">
    <property type="protein sequence ID" value="SHO80307.1"/>
    <property type="molecule type" value="Genomic_DNA"/>
</dbReference>
<dbReference type="GO" id="GO:0009252">
    <property type="term" value="P:peptidoglycan biosynthetic process"/>
    <property type="evidence" value="ECO:0007669"/>
    <property type="project" value="UniProtKB-KW"/>
</dbReference>
<organism evidence="7">
    <name type="scientific">hydrothermal vent metagenome</name>
    <dbReference type="NCBI Taxonomy" id="652676"/>
    <lineage>
        <taxon>unclassified sequences</taxon>
        <taxon>metagenomes</taxon>
        <taxon>ecological metagenomes</taxon>
    </lineage>
</organism>
<dbReference type="InterPro" id="IPR033134">
    <property type="entry name" value="Asp/Glu_racemase_AS_2"/>
</dbReference>
<keyword evidence="3" id="KW-0133">Cell shape</keyword>
<proteinExistence type="inferred from homology"/>
<dbReference type="PANTHER" id="PTHR21198:SF2">
    <property type="entry name" value="GLUTAMATE RACEMASE"/>
    <property type="match status" value="1"/>
</dbReference>
<evidence type="ECO:0000256" key="3">
    <source>
        <dbReference type="ARBA" id="ARBA00022960"/>
    </source>
</evidence>
<evidence type="ECO:0000256" key="4">
    <source>
        <dbReference type="ARBA" id="ARBA00022984"/>
    </source>
</evidence>
<dbReference type="InterPro" id="IPR001920">
    <property type="entry name" value="Asp/Glu_race"/>
</dbReference>